<evidence type="ECO:0000313" key="10">
    <source>
        <dbReference type="Proteomes" id="UP000265515"/>
    </source>
</evidence>
<proteinExistence type="inferred from homology"/>
<comment type="similarity">
    <text evidence="2 7">Belongs to the NDUFAF7 family.</text>
</comment>
<dbReference type="EC" id="2.1.1.320" evidence="7"/>
<sequence>MSRHIESLIRFCGGPITLAEYMEEVLTNPTAGYYMHRDVFGTDGDFVTSPDISQMFGEGTAQFQPFAASLSVHLVECSPALRQLQWKAMRCSANSLTSDGSTSGSTDTSQESSTVQRDPVPVQQAGISAISQVPVSWHLQLEDIPRGDPAIVIAHEFFDALPVHQFQMTDRGWCEKLVDVAQQPRDQEFRCVLSPHPTPAVSLYLKRRLMLMSPEERRHHKQMEVCPAGMKLAVDLAKRVGEDGGAALIIDYGEDHAMADTLQAIRKHEFVDVLETPGLADLSAYVDFEALRQAVKSSGGK</sequence>
<keyword evidence="5 7" id="KW-0496">Mitochondrion</keyword>
<comment type="function">
    <text evidence="7">Arginine methyltransferase involved in the assembly or stability of mitochondrial NADH:ubiquinone oxidoreductase complex (complex I).</text>
</comment>
<comment type="caution">
    <text evidence="9">The sequence shown here is derived from an EMBL/GenBank/DDBJ whole genome shotgun (WGS) entry which is preliminary data.</text>
</comment>
<evidence type="ECO:0000256" key="5">
    <source>
        <dbReference type="ARBA" id="ARBA00023128"/>
    </source>
</evidence>
<evidence type="ECO:0000256" key="2">
    <source>
        <dbReference type="ARBA" id="ARBA00005891"/>
    </source>
</evidence>
<accession>A0A388LU48</accession>
<gene>
    <name evidence="9" type="ORF">CBR_g40650</name>
</gene>
<dbReference type="EMBL" id="BFEA01000536">
    <property type="protein sequence ID" value="GBG85840.1"/>
    <property type="molecule type" value="Genomic_DNA"/>
</dbReference>
<dbReference type="Proteomes" id="UP000265515">
    <property type="component" value="Unassembled WGS sequence"/>
</dbReference>
<dbReference type="Gene3D" id="3.40.50.12710">
    <property type="match status" value="2"/>
</dbReference>
<keyword evidence="3 7" id="KW-0489">Methyltransferase</keyword>
<reference evidence="9 10" key="1">
    <citation type="journal article" date="2018" name="Cell">
        <title>The Chara Genome: Secondary Complexity and Implications for Plant Terrestrialization.</title>
        <authorList>
            <person name="Nishiyama T."/>
            <person name="Sakayama H."/>
            <person name="Vries J.D."/>
            <person name="Buschmann H."/>
            <person name="Saint-Marcoux D."/>
            <person name="Ullrich K.K."/>
            <person name="Haas F.B."/>
            <person name="Vanderstraeten L."/>
            <person name="Becker D."/>
            <person name="Lang D."/>
            <person name="Vosolsobe S."/>
            <person name="Rombauts S."/>
            <person name="Wilhelmsson P.K.I."/>
            <person name="Janitza P."/>
            <person name="Kern R."/>
            <person name="Heyl A."/>
            <person name="Rumpler F."/>
            <person name="Villalobos L.I.A.C."/>
            <person name="Clay J.M."/>
            <person name="Skokan R."/>
            <person name="Toyoda A."/>
            <person name="Suzuki Y."/>
            <person name="Kagoshima H."/>
            <person name="Schijlen E."/>
            <person name="Tajeshwar N."/>
            <person name="Catarino B."/>
            <person name="Hetherington A.J."/>
            <person name="Saltykova A."/>
            <person name="Bonnot C."/>
            <person name="Breuninger H."/>
            <person name="Symeonidi A."/>
            <person name="Radhakrishnan G.V."/>
            <person name="Van Nieuwerburgh F."/>
            <person name="Deforce D."/>
            <person name="Chang C."/>
            <person name="Karol K.G."/>
            <person name="Hedrich R."/>
            <person name="Ulvskov P."/>
            <person name="Glockner G."/>
            <person name="Delwiche C.F."/>
            <person name="Petrasek J."/>
            <person name="Van de Peer Y."/>
            <person name="Friml J."/>
            <person name="Beilby M."/>
            <person name="Dolan L."/>
            <person name="Kohara Y."/>
            <person name="Sugano S."/>
            <person name="Fujiyama A."/>
            <person name="Delaux P.-M."/>
            <person name="Quint M."/>
            <person name="TheiBen G."/>
            <person name="Hagemann M."/>
            <person name="Harholt J."/>
            <person name="Dunand C."/>
            <person name="Zachgo S."/>
            <person name="Langdale J."/>
            <person name="Maumus F."/>
            <person name="Straeten D.V.D."/>
            <person name="Gould S.B."/>
            <person name="Rensing S.A."/>
        </authorList>
    </citation>
    <scope>NUCLEOTIDE SEQUENCE [LARGE SCALE GENOMIC DNA]</scope>
    <source>
        <strain evidence="9 10">S276</strain>
    </source>
</reference>
<dbReference type="InterPro" id="IPR029063">
    <property type="entry name" value="SAM-dependent_MTases_sf"/>
</dbReference>
<evidence type="ECO:0000256" key="1">
    <source>
        <dbReference type="ARBA" id="ARBA00004173"/>
    </source>
</evidence>
<dbReference type="PANTHER" id="PTHR12049:SF7">
    <property type="entry name" value="PROTEIN ARGININE METHYLTRANSFERASE NDUFAF7, MITOCHONDRIAL"/>
    <property type="match status" value="1"/>
</dbReference>
<dbReference type="PANTHER" id="PTHR12049">
    <property type="entry name" value="PROTEIN ARGININE METHYLTRANSFERASE NDUFAF7, MITOCHONDRIAL"/>
    <property type="match status" value="1"/>
</dbReference>
<keyword evidence="10" id="KW-1185">Reference proteome</keyword>
<evidence type="ECO:0000313" key="9">
    <source>
        <dbReference type="EMBL" id="GBG85840.1"/>
    </source>
</evidence>
<dbReference type="AlphaFoldDB" id="A0A388LU48"/>
<dbReference type="GO" id="GO:0032981">
    <property type="term" value="P:mitochondrial respiratory chain complex I assembly"/>
    <property type="evidence" value="ECO:0007669"/>
    <property type="project" value="TreeGrafter"/>
</dbReference>
<evidence type="ECO:0000256" key="8">
    <source>
        <dbReference type="SAM" id="MobiDB-lite"/>
    </source>
</evidence>
<dbReference type="Pfam" id="PF02636">
    <property type="entry name" value="Methyltransf_28"/>
    <property type="match status" value="1"/>
</dbReference>
<protein>
    <recommendedName>
        <fullName evidence="7">Protein arginine methyltransferase NDUFAF7</fullName>
        <ecNumber evidence="7">2.1.1.320</ecNumber>
    </recommendedName>
</protein>
<comment type="subcellular location">
    <subcellularLocation>
        <location evidence="1 7">Mitochondrion</location>
    </subcellularLocation>
</comment>
<name>A0A388LU48_CHABU</name>
<dbReference type="OrthoDB" id="438553at2759"/>
<dbReference type="Gramene" id="GBG85840">
    <property type="protein sequence ID" value="GBG85840"/>
    <property type="gene ID" value="CBR_g40650"/>
</dbReference>
<evidence type="ECO:0000256" key="4">
    <source>
        <dbReference type="ARBA" id="ARBA00022679"/>
    </source>
</evidence>
<comment type="catalytic activity">
    <reaction evidence="6 7">
        <text>L-arginyl-[protein] + 2 S-adenosyl-L-methionine = N(omega),N(omega)'-dimethyl-L-arginyl-[protein] + 2 S-adenosyl-L-homocysteine + 2 H(+)</text>
        <dbReference type="Rhea" id="RHEA:48108"/>
        <dbReference type="Rhea" id="RHEA-COMP:10532"/>
        <dbReference type="Rhea" id="RHEA-COMP:11992"/>
        <dbReference type="ChEBI" id="CHEBI:15378"/>
        <dbReference type="ChEBI" id="CHEBI:29965"/>
        <dbReference type="ChEBI" id="CHEBI:57856"/>
        <dbReference type="ChEBI" id="CHEBI:59789"/>
        <dbReference type="ChEBI" id="CHEBI:88221"/>
        <dbReference type="EC" id="2.1.1.320"/>
    </reaction>
</comment>
<dbReference type="SUPFAM" id="SSF53335">
    <property type="entry name" value="S-adenosyl-L-methionine-dependent methyltransferases"/>
    <property type="match status" value="1"/>
</dbReference>
<feature type="compositionally biased region" description="Low complexity" evidence="8">
    <location>
        <begin position="95"/>
        <end position="114"/>
    </location>
</feature>
<dbReference type="OMA" id="CATHKET"/>
<dbReference type="InterPro" id="IPR003788">
    <property type="entry name" value="NDUFAF7"/>
</dbReference>
<dbReference type="STRING" id="69332.A0A388LU48"/>
<evidence type="ECO:0000256" key="3">
    <source>
        <dbReference type="ARBA" id="ARBA00022603"/>
    </source>
</evidence>
<dbReference type="InterPro" id="IPR038375">
    <property type="entry name" value="NDUFAF7_sf"/>
</dbReference>
<dbReference type="GO" id="GO:0035243">
    <property type="term" value="F:protein-arginine omega-N symmetric methyltransferase activity"/>
    <property type="evidence" value="ECO:0007669"/>
    <property type="project" value="UniProtKB-EC"/>
</dbReference>
<evidence type="ECO:0000256" key="6">
    <source>
        <dbReference type="ARBA" id="ARBA00048612"/>
    </source>
</evidence>
<keyword evidence="4 7" id="KW-0808">Transferase</keyword>
<dbReference type="GO" id="GO:0032259">
    <property type="term" value="P:methylation"/>
    <property type="evidence" value="ECO:0007669"/>
    <property type="project" value="UniProtKB-KW"/>
</dbReference>
<dbReference type="GO" id="GO:0005739">
    <property type="term" value="C:mitochondrion"/>
    <property type="evidence" value="ECO:0007669"/>
    <property type="project" value="UniProtKB-SubCell"/>
</dbReference>
<organism evidence="9 10">
    <name type="scientific">Chara braunii</name>
    <name type="common">Braun's stonewort</name>
    <dbReference type="NCBI Taxonomy" id="69332"/>
    <lineage>
        <taxon>Eukaryota</taxon>
        <taxon>Viridiplantae</taxon>
        <taxon>Streptophyta</taxon>
        <taxon>Charophyceae</taxon>
        <taxon>Charales</taxon>
        <taxon>Characeae</taxon>
        <taxon>Chara</taxon>
    </lineage>
</organism>
<evidence type="ECO:0000256" key="7">
    <source>
        <dbReference type="RuleBase" id="RU364114"/>
    </source>
</evidence>
<feature type="region of interest" description="Disordered" evidence="8">
    <location>
        <begin position="95"/>
        <end position="118"/>
    </location>
</feature>